<feature type="region of interest" description="Disordered" evidence="4">
    <location>
        <begin position="226"/>
        <end position="379"/>
    </location>
</feature>
<dbReference type="InterPro" id="IPR036910">
    <property type="entry name" value="HMG_box_dom_sf"/>
</dbReference>
<dbReference type="SUPFAM" id="SSF47769">
    <property type="entry name" value="SAM/Pointed domain"/>
    <property type="match status" value="1"/>
</dbReference>
<feature type="compositionally biased region" description="Basic and acidic residues" evidence="4">
    <location>
        <begin position="77"/>
        <end position="98"/>
    </location>
</feature>
<dbReference type="SMART" id="SM00454">
    <property type="entry name" value="SAM"/>
    <property type="match status" value="1"/>
</dbReference>
<proteinExistence type="predicted"/>
<feature type="compositionally biased region" description="Basic and acidic residues" evidence="4">
    <location>
        <begin position="469"/>
        <end position="478"/>
    </location>
</feature>
<dbReference type="GO" id="GO:0003677">
    <property type="term" value="F:DNA binding"/>
    <property type="evidence" value="ECO:0007669"/>
    <property type="project" value="UniProtKB-UniRule"/>
</dbReference>
<feature type="domain" description="HMG box" evidence="5">
    <location>
        <begin position="119"/>
        <end position="208"/>
    </location>
</feature>
<keyword evidence="1 3" id="KW-0238">DNA-binding</keyword>
<feature type="compositionally biased region" description="Low complexity" evidence="4">
    <location>
        <begin position="249"/>
        <end position="264"/>
    </location>
</feature>
<feature type="region of interest" description="Disordered" evidence="4">
    <location>
        <begin position="458"/>
        <end position="481"/>
    </location>
</feature>
<dbReference type="Gene3D" id="1.10.30.10">
    <property type="entry name" value="High mobility group box domain"/>
    <property type="match status" value="1"/>
</dbReference>
<dbReference type="SUPFAM" id="SSF47095">
    <property type="entry name" value="HMG-box"/>
    <property type="match status" value="1"/>
</dbReference>
<dbReference type="PANTHER" id="PTHR46040:SF3">
    <property type="entry name" value="HIGH MOBILITY GROUP PROTEIN 2"/>
    <property type="match status" value="1"/>
</dbReference>
<feature type="compositionally biased region" description="Polar residues" evidence="4">
    <location>
        <begin position="338"/>
        <end position="357"/>
    </location>
</feature>
<dbReference type="PROSITE" id="PS50118">
    <property type="entry name" value="HMG_BOX_2"/>
    <property type="match status" value="1"/>
</dbReference>
<protein>
    <recommendedName>
        <fullName evidence="5">HMG box domain-containing protein</fullName>
    </recommendedName>
</protein>
<evidence type="ECO:0000313" key="7">
    <source>
        <dbReference type="Proteomes" id="UP000028524"/>
    </source>
</evidence>
<dbReference type="OMA" id="RHMKTEQ"/>
<dbReference type="SMART" id="SM00398">
    <property type="entry name" value="HMG"/>
    <property type="match status" value="1"/>
</dbReference>
<dbReference type="STRING" id="1283841.A0A084QF21"/>
<organism evidence="6 7">
    <name type="scientific">Stachybotrys chlorohalonatus (strain IBT 40285)</name>
    <dbReference type="NCBI Taxonomy" id="1283841"/>
    <lineage>
        <taxon>Eukaryota</taxon>
        <taxon>Fungi</taxon>
        <taxon>Dikarya</taxon>
        <taxon>Ascomycota</taxon>
        <taxon>Pezizomycotina</taxon>
        <taxon>Sordariomycetes</taxon>
        <taxon>Hypocreomycetidae</taxon>
        <taxon>Hypocreales</taxon>
        <taxon>Stachybotryaceae</taxon>
        <taxon>Stachybotrys</taxon>
    </lineage>
</organism>
<evidence type="ECO:0000259" key="5">
    <source>
        <dbReference type="PROSITE" id="PS50118"/>
    </source>
</evidence>
<feature type="region of interest" description="Disordered" evidence="4">
    <location>
        <begin position="64"/>
        <end position="126"/>
    </location>
</feature>
<name>A0A084QF21_STAC4</name>
<dbReference type="GO" id="GO:0005634">
    <property type="term" value="C:nucleus"/>
    <property type="evidence" value="ECO:0007669"/>
    <property type="project" value="UniProtKB-UniRule"/>
</dbReference>
<keyword evidence="7" id="KW-1185">Reference proteome</keyword>
<dbReference type="InParanoid" id="A0A084QF21"/>
<feature type="compositionally biased region" description="Low complexity" evidence="4">
    <location>
        <begin position="412"/>
        <end position="440"/>
    </location>
</feature>
<dbReference type="Gene3D" id="1.10.150.50">
    <property type="entry name" value="Transcription Factor, Ets-1"/>
    <property type="match status" value="1"/>
</dbReference>
<sequence>MAHELEPIFRELGLSQYLDTFVDQGFDCWDTILDIQESDLDALGVKLGHRRKLQRRIANARGVAPSISLGPSSKQNGNEEAKQEAIRPDTTRPEHGQHDNAGVAKRKYRRHPKPDENAPERPPSAYVLFSNSKSATTQSMEAFSFQVMVLTKKTEMREDLKSQNLTFTEIAKLVGENWQNLPPAEKEAFESQANAAKEKYHRDLVEYKKTPEYRRYVQYLQDFKQRQARQNQEEGSKRPRLEPARLRHGSSSSSATPAGSTTTGCGSGSEIPQHGEPSPNRKHRGNSTASLTESQHSSTAPTPLPHRNSLDESGLSPRTTRFDSNGSFEPLHSHTRKTSSWTDNGRSPDQSHKTLPSLSDVLDDTRMTSPVPPPLDKKSYSAGFVAANHRRPIPNSQPAFAHGRVPILQHEASSSGSNGSIASNGSTLASSVSSSGYGRSSGDVSLPIHALLTNPSYDRKSISSATDSAHPRKSEDSYGRASGLGLRGYGFQSAPSAFQDMRVEQMADGDVVMTMDNAPHNNHSATSKGRYDGMNALLRAGEIVGREHQA</sequence>
<feature type="compositionally biased region" description="Polar residues" evidence="4">
    <location>
        <begin position="316"/>
        <end position="327"/>
    </location>
</feature>
<dbReference type="InterPro" id="IPR051965">
    <property type="entry name" value="ChromReg_NeuronalGeneExpr"/>
</dbReference>
<dbReference type="Pfam" id="PF00505">
    <property type="entry name" value="HMG_box"/>
    <property type="match status" value="1"/>
</dbReference>
<keyword evidence="2 3" id="KW-0539">Nucleus</keyword>
<dbReference type="InterPro" id="IPR009071">
    <property type="entry name" value="HMG_box_dom"/>
</dbReference>
<dbReference type="InterPro" id="IPR001660">
    <property type="entry name" value="SAM"/>
</dbReference>
<reference evidence="6 7" key="1">
    <citation type="journal article" date="2014" name="BMC Genomics">
        <title>Comparative genome sequencing reveals chemotype-specific gene clusters in the toxigenic black mold Stachybotrys.</title>
        <authorList>
            <person name="Semeiks J."/>
            <person name="Borek D."/>
            <person name="Otwinowski Z."/>
            <person name="Grishin N.V."/>
        </authorList>
    </citation>
    <scope>NUCLEOTIDE SEQUENCE [LARGE SCALE GENOMIC DNA]</scope>
    <source>
        <strain evidence="6 7">IBT 40285</strain>
    </source>
</reference>
<dbReference type="HOGENOM" id="CLU_025284_3_1_1"/>
<feature type="compositionally biased region" description="Polar residues" evidence="4">
    <location>
        <begin position="286"/>
        <end position="301"/>
    </location>
</feature>
<feature type="DNA-binding region" description="HMG box" evidence="3">
    <location>
        <begin position="119"/>
        <end position="208"/>
    </location>
</feature>
<evidence type="ECO:0000313" key="6">
    <source>
        <dbReference type="EMBL" id="KFA62556.1"/>
    </source>
</evidence>
<feature type="compositionally biased region" description="Basic and acidic residues" evidence="4">
    <location>
        <begin position="231"/>
        <end position="245"/>
    </location>
</feature>
<dbReference type="Proteomes" id="UP000028524">
    <property type="component" value="Unassembled WGS sequence"/>
</dbReference>
<dbReference type="PANTHER" id="PTHR46040">
    <property type="entry name" value="HIGH MOBILITY GROUP PROTEIN 2"/>
    <property type="match status" value="1"/>
</dbReference>
<dbReference type="GO" id="GO:0010468">
    <property type="term" value="P:regulation of gene expression"/>
    <property type="evidence" value="ECO:0007669"/>
    <property type="project" value="TreeGrafter"/>
</dbReference>
<dbReference type="InterPro" id="IPR013761">
    <property type="entry name" value="SAM/pointed_sf"/>
</dbReference>
<evidence type="ECO:0000256" key="3">
    <source>
        <dbReference type="PROSITE-ProRule" id="PRU00267"/>
    </source>
</evidence>
<accession>A0A084QF21</accession>
<evidence type="ECO:0000256" key="4">
    <source>
        <dbReference type="SAM" id="MobiDB-lite"/>
    </source>
</evidence>
<gene>
    <name evidence="6" type="ORF">S40285_05706</name>
</gene>
<dbReference type="AlphaFoldDB" id="A0A084QF21"/>
<dbReference type="Pfam" id="PF00536">
    <property type="entry name" value="SAM_1"/>
    <property type="match status" value="1"/>
</dbReference>
<dbReference type="EMBL" id="KL660789">
    <property type="protein sequence ID" value="KFA62556.1"/>
    <property type="molecule type" value="Genomic_DNA"/>
</dbReference>
<evidence type="ECO:0000256" key="2">
    <source>
        <dbReference type="ARBA" id="ARBA00023242"/>
    </source>
</evidence>
<dbReference type="OrthoDB" id="1919336at2759"/>
<evidence type="ECO:0000256" key="1">
    <source>
        <dbReference type="ARBA" id="ARBA00023125"/>
    </source>
</evidence>
<feature type="region of interest" description="Disordered" evidence="4">
    <location>
        <begin position="411"/>
        <end position="440"/>
    </location>
</feature>